<dbReference type="HAMAP" id="MF_00210">
    <property type="entry name" value="EPSP_synth"/>
    <property type="match status" value="1"/>
</dbReference>
<keyword evidence="10" id="KW-1185">Reference proteome</keyword>
<feature type="binding site" evidence="7">
    <location>
        <position position="333"/>
    </location>
    <ligand>
        <name>3-phosphoshikimate</name>
        <dbReference type="ChEBI" id="CHEBI:145989"/>
    </ligand>
</feature>
<feature type="binding site" evidence="7">
    <location>
        <position position="47"/>
    </location>
    <ligand>
        <name>3-phosphoshikimate</name>
        <dbReference type="ChEBI" id="CHEBI:145989"/>
    </ligand>
</feature>
<dbReference type="InterPro" id="IPR036968">
    <property type="entry name" value="Enolpyruvate_Tfrase_sf"/>
</dbReference>
<feature type="binding site" evidence="7">
    <location>
        <position position="188"/>
    </location>
    <ligand>
        <name>3-phosphoshikimate</name>
        <dbReference type="ChEBI" id="CHEBI:145989"/>
    </ligand>
</feature>
<evidence type="ECO:0000313" key="9">
    <source>
        <dbReference type="EMBL" id="TDF95494.1"/>
    </source>
</evidence>
<dbReference type="GO" id="GO:0009073">
    <property type="term" value="P:aromatic amino acid family biosynthetic process"/>
    <property type="evidence" value="ECO:0007669"/>
    <property type="project" value="UniProtKB-KW"/>
</dbReference>
<dbReference type="InterPro" id="IPR006264">
    <property type="entry name" value="EPSP_synthase"/>
</dbReference>
<feature type="binding site" evidence="7">
    <location>
        <position position="113"/>
    </location>
    <ligand>
        <name>phosphoenolpyruvate</name>
        <dbReference type="ChEBI" id="CHEBI:58702"/>
    </ligand>
</feature>
<dbReference type="SUPFAM" id="SSF55205">
    <property type="entry name" value="EPT/RTPC-like"/>
    <property type="match status" value="1"/>
</dbReference>
<dbReference type="PROSITE" id="PS00885">
    <property type="entry name" value="EPSP_SYNTHASE_2"/>
    <property type="match status" value="1"/>
</dbReference>
<accession>A0A4V2ZT31</accession>
<evidence type="ECO:0000256" key="6">
    <source>
        <dbReference type="ARBA" id="ARBA00044633"/>
    </source>
</evidence>
<feature type="domain" description="Enolpyruvate transferase" evidence="8">
    <location>
        <begin position="33"/>
        <end position="441"/>
    </location>
</feature>
<feature type="active site" description="Proton acceptor" evidence="7">
    <location>
        <position position="333"/>
    </location>
</feature>
<evidence type="ECO:0000256" key="5">
    <source>
        <dbReference type="ARBA" id="ARBA00023141"/>
    </source>
</evidence>
<feature type="binding site" evidence="7">
    <location>
        <position position="432"/>
    </location>
    <ligand>
        <name>phosphoenolpyruvate</name>
        <dbReference type="ChEBI" id="CHEBI:58702"/>
    </ligand>
</feature>
<dbReference type="GO" id="GO:0005737">
    <property type="term" value="C:cytoplasm"/>
    <property type="evidence" value="ECO:0007669"/>
    <property type="project" value="UniProtKB-SubCell"/>
</dbReference>
<comment type="caution">
    <text evidence="7">Lacks conserved residue(s) required for the propagation of feature annotation.</text>
</comment>
<keyword evidence="4 7" id="KW-0808">Transferase</keyword>
<organism evidence="9 10">
    <name type="scientific">Paenibacillus piri</name>
    <dbReference type="NCBI Taxonomy" id="2547395"/>
    <lineage>
        <taxon>Bacteria</taxon>
        <taxon>Bacillati</taxon>
        <taxon>Bacillota</taxon>
        <taxon>Bacilli</taxon>
        <taxon>Bacillales</taxon>
        <taxon>Paenibacillaceae</taxon>
        <taxon>Paenibacillus</taxon>
    </lineage>
</organism>
<sequence length="450" mass="47814">MNGLEPGPGSRSPWAALQHIGEVEIHPPAEPPDGAIAVSGSKSYTNRALIIAALAEGASTLRGILRSDDSYWCLDALRKLGVSCSVEGGTVELAGNGGEWPTPSGSLYIGAAGTIARFLPGALAAGSAGGWTLTGSSQLNERPVRPLIDALNAIGADIRYEADEGRLPVRIAARGLAGGEVTVSGAVSSQFLSGLLIASPYARQRTVITVEDQIVQHAYVGMTIELMKRFGVTVEHNAAYDRFIVESQRYQGQDVQLEADASTAGYFLAYAALTGGRIRITNLTAATLQPDIGLLQVFERMGCRVFCGSEGIELSGTETLKGGFTISMKEMSDQTPTLAAIAPFADAPITITDVEHIRKHECDRIHAICESLTRLGIRAEEHRDGLTVHPGMPQPPAEALDTYDDHRMAMSLALIGSRAGGLRLRDPGCVSKTCPSFFDDMGKLGLRVNW</sequence>
<comment type="catalytic activity">
    <reaction evidence="6">
        <text>3-phosphoshikimate + phosphoenolpyruvate = 5-O-(1-carboxyvinyl)-3-phosphoshikimate + phosphate</text>
        <dbReference type="Rhea" id="RHEA:21256"/>
        <dbReference type="ChEBI" id="CHEBI:43474"/>
        <dbReference type="ChEBI" id="CHEBI:57701"/>
        <dbReference type="ChEBI" id="CHEBI:58702"/>
        <dbReference type="ChEBI" id="CHEBI:145989"/>
        <dbReference type="EC" id="2.5.1.19"/>
    </reaction>
    <physiologicalReaction direction="left-to-right" evidence="6">
        <dbReference type="Rhea" id="RHEA:21257"/>
    </physiologicalReaction>
</comment>
<keyword evidence="3 7" id="KW-0028">Amino-acid biosynthesis</keyword>
<reference evidence="9 10" key="1">
    <citation type="submission" date="2019-03" db="EMBL/GenBank/DDBJ databases">
        <title>This is whole genome sequence of Paenibacillus sp MS74 strain.</title>
        <authorList>
            <person name="Trinh H.N."/>
        </authorList>
    </citation>
    <scope>NUCLEOTIDE SEQUENCE [LARGE SCALE GENOMIC DNA]</scope>
    <source>
        <strain evidence="9 10">MS74</strain>
    </source>
</reference>
<proteinExistence type="inferred from homology"/>
<keyword evidence="5 7" id="KW-0057">Aromatic amino acid biosynthesis</keyword>
<gene>
    <name evidence="7 9" type="primary">aroA</name>
    <name evidence="9" type="ORF">E1757_20570</name>
</gene>
<feature type="binding site" evidence="7">
    <location>
        <position position="190"/>
    </location>
    <ligand>
        <name>phosphoenolpyruvate</name>
        <dbReference type="ChEBI" id="CHEBI:58702"/>
    </ligand>
</feature>
<comment type="subunit">
    <text evidence="7">Monomer.</text>
</comment>
<feature type="binding site" evidence="7">
    <location>
        <position position="43"/>
    </location>
    <ligand>
        <name>3-phosphoshikimate</name>
        <dbReference type="ChEBI" id="CHEBI:145989"/>
    </ligand>
</feature>
<dbReference type="PANTHER" id="PTHR21090:SF5">
    <property type="entry name" value="PENTAFUNCTIONAL AROM POLYPEPTIDE"/>
    <property type="match status" value="1"/>
</dbReference>
<feature type="binding site" evidence="7">
    <location>
        <position position="189"/>
    </location>
    <ligand>
        <name>3-phosphoshikimate</name>
        <dbReference type="ChEBI" id="CHEBI:145989"/>
    </ligand>
</feature>
<evidence type="ECO:0000256" key="1">
    <source>
        <dbReference type="ARBA" id="ARBA00004811"/>
    </source>
</evidence>
<feature type="binding site" evidence="7">
    <location>
        <position position="142"/>
    </location>
    <ligand>
        <name>phosphoenolpyruvate</name>
        <dbReference type="ChEBI" id="CHEBI:58702"/>
    </ligand>
</feature>
<dbReference type="GO" id="GO:0003866">
    <property type="term" value="F:3-phosphoshikimate 1-carboxyvinyltransferase activity"/>
    <property type="evidence" value="ECO:0007669"/>
    <property type="project" value="UniProtKB-UniRule"/>
</dbReference>
<dbReference type="PANTHER" id="PTHR21090">
    <property type="entry name" value="AROM/DEHYDROQUINATE SYNTHASE"/>
    <property type="match status" value="1"/>
</dbReference>
<keyword evidence="7" id="KW-0963">Cytoplasm</keyword>
<dbReference type="Proteomes" id="UP000295636">
    <property type="component" value="Unassembled WGS sequence"/>
</dbReference>
<comment type="pathway">
    <text evidence="1 7">Metabolic intermediate biosynthesis; chorismate biosynthesis; chorismate from D-erythrose 4-phosphate and phosphoenolpyruvate: step 6/7.</text>
</comment>
<dbReference type="UniPathway" id="UPA00053">
    <property type="reaction ID" value="UER00089"/>
</dbReference>
<comment type="subcellular location">
    <subcellularLocation>
        <location evidence="7">Cytoplasm</location>
    </subcellularLocation>
</comment>
<evidence type="ECO:0000256" key="7">
    <source>
        <dbReference type="HAMAP-Rule" id="MF_00210"/>
    </source>
</evidence>
<feature type="binding site" evidence="7">
    <location>
        <position position="42"/>
    </location>
    <ligand>
        <name>3-phosphoshikimate</name>
        <dbReference type="ChEBI" id="CHEBI:145989"/>
    </ligand>
</feature>
<evidence type="ECO:0000256" key="4">
    <source>
        <dbReference type="ARBA" id="ARBA00022679"/>
    </source>
</evidence>
<comment type="function">
    <text evidence="7">Catalyzes the transfer of the enolpyruvyl moiety of phosphoenolpyruvate (PEP) to the 5-hydroxyl of shikimate-3-phosphate (S3P) to produce enolpyruvyl shikimate-3-phosphate and inorganic phosphate.</text>
</comment>
<dbReference type="EC" id="2.5.1.19" evidence="7"/>
<dbReference type="CDD" id="cd01556">
    <property type="entry name" value="EPSP_synthase"/>
    <property type="match status" value="1"/>
</dbReference>
<name>A0A4V2ZT31_9BACL</name>
<comment type="similarity">
    <text evidence="2 7">Belongs to the EPSP synthase family.</text>
</comment>
<comment type="caution">
    <text evidence="9">The sequence shown here is derived from an EMBL/GenBank/DDBJ whole genome shotgun (WGS) entry which is preliminary data.</text>
</comment>
<dbReference type="GO" id="GO:0008652">
    <property type="term" value="P:amino acid biosynthetic process"/>
    <property type="evidence" value="ECO:0007669"/>
    <property type="project" value="UniProtKB-KW"/>
</dbReference>
<dbReference type="InterPro" id="IPR023193">
    <property type="entry name" value="EPSP_synthase_CS"/>
</dbReference>
<evidence type="ECO:0000259" key="8">
    <source>
        <dbReference type="Pfam" id="PF00275"/>
    </source>
</evidence>
<feature type="binding site" evidence="7">
    <location>
        <position position="360"/>
    </location>
    <ligand>
        <name>3-phosphoshikimate</name>
        <dbReference type="ChEBI" id="CHEBI:145989"/>
    </ligand>
</feature>
<feature type="binding site" evidence="7">
    <location>
        <position position="407"/>
    </location>
    <ligand>
        <name>phosphoenolpyruvate</name>
        <dbReference type="ChEBI" id="CHEBI:58702"/>
    </ligand>
</feature>
<protein>
    <recommendedName>
        <fullName evidence="7">3-phosphoshikimate 1-carboxyvinyltransferase</fullName>
        <ecNumber evidence="7">2.5.1.19</ecNumber>
    </recommendedName>
    <alternativeName>
        <fullName evidence="7">5-enolpyruvylshikimate-3-phosphate synthase</fullName>
        <shortName evidence="7">EPSP synthase</shortName>
        <shortName evidence="7">EPSPS</shortName>
    </alternativeName>
</protein>
<dbReference type="RefSeq" id="WP_133231565.1">
    <property type="nucleotide sequence ID" value="NZ_SMRT01000010.1"/>
</dbReference>
<dbReference type="EMBL" id="SMRT01000010">
    <property type="protein sequence ID" value="TDF95494.1"/>
    <property type="molecule type" value="Genomic_DNA"/>
</dbReference>
<dbReference type="PIRSF" id="PIRSF000505">
    <property type="entry name" value="EPSPS"/>
    <property type="match status" value="1"/>
</dbReference>
<evidence type="ECO:0000256" key="2">
    <source>
        <dbReference type="ARBA" id="ARBA00009948"/>
    </source>
</evidence>
<dbReference type="InterPro" id="IPR001986">
    <property type="entry name" value="Enolpyruvate_Tfrase_dom"/>
</dbReference>
<dbReference type="Gene3D" id="3.65.10.10">
    <property type="entry name" value="Enolpyruvate transferase domain"/>
    <property type="match status" value="2"/>
</dbReference>
<feature type="binding site" evidence="7">
    <location>
        <position position="42"/>
    </location>
    <ligand>
        <name>phosphoenolpyruvate</name>
        <dbReference type="ChEBI" id="CHEBI:58702"/>
    </ligand>
</feature>
<evidence type="ECO:0000256" key="3">
    <source>
        <dbReference type="ARBA" id="ARBA00022605"/>
    </source>
</evidence>
<feature type="binding site" evidence="7">
    <location>
        <position position="190"/>
    </location>
    <ligand>
        <name>3-phosphoshikimate</name>
        <dbReference type="ChEBI" id="CHEBI:145989"/>
    </ligand>
</feature>
<evidence type="ECO:0000313" key="10">
    <source>
        <dbReference type="Proteomes" id="UP000295636"/>
    </source>
</evidence>
<dbReference type="NCBIfam" id="TIGR01356">
    <property type="entry name" value="aroA"/>
    <property type="match status" value="1"/>
</dbReference>
<dbReference type="AlphaFoldDB" id="A0A4V2ZT31"/>
<feature type="binding site" evidence="7">
    <location>
        <position position="364"/>
    </location>
    <ligand>
        <name>phosphoenolpyruvate</name>
        <dbReference type="ChEBI" id="CHEBI:58702"/>
    </ligand>
</feature>
<dbReference type="GO" id="GO:0009423">
    <property type="term" value="P:chorismate biosynthetic process"/>
    <property type="evidence" value="ECO:0007669"/>
    <property type="project" value="UniProtKB-UniRule"/>
</dbReference>
<dbReference type="Pfam" id="PF00275">
    <property type="entry name" value="EPSP_synthase"/>
    <property type="match status" value="1"/>
</dbReference>
<dbReference type="InterPro" id="IPR013792">
    <property type="entry name" value="RNA3'P_cycl/enolpyr_Trfase_a/b"/>
</dbReference>
<dbReference type="OrthoDB" id="9809920at2"/>